<feature type="region of interest" description="Disordered" evidence="1">
    <location>
        <begin position="23"/>
        <end position="80"/>
    </location>
</feature>
<gene>
    <name evidence="2" type="ORF">CCHR01_14149</name>
</gene>
<dbReference type="EMBL" id="JAQOWY010000370">
    <property type="protein sequence ID" value="KAK1843228.1"/>
    <property type="molecule type" value="Genomic_DNA"/>
</dbReference>
<dbReference type="AlphaFoldDB" id="A0AAD9ECJ8"/>
<evidence type="ECO:0000313" key="3">
    <source>
        <dbReference type="Proteomes" id="UP001243330"/>
    </source>
</evidence>
<accession>A0AAD9ECJ8</accession>
<comment type="caution">
    <text evidence="2">The sequence shown here is derived from an EMBL/GenBank/DDBJ whole genome shotgun (WGS) entry which is preliminary data.</text>
</comment>
<feature type="compositionally biased region" description="Polar residues" evidence="1">
    <location>
        <begin position="23"/>
        <end position="35"/>
    </location>
</feature>
<feature type="compositionally biased region" description="Polar residues" evidence="1">
    <location>
        <begin position="59"/>
        <end position="68"/>
    </location>
</feature>
<reference evidence="2" key="1">
    <citation type="submission" date="2023-01" db="EMBL/GenBank/DDBJ databases">
        <title>Colletotrichum chrysophilum M932 genome sequence.</title>
        <authorList>
            <person name="Baroncelli R."/>
        </authorList>
    </citation>
    <scope>NUCLEOTIDE SEQUENCE</scope>
    <source>
        <strain evidence="2">M932</strain>
    </source>
</reference>
<evidence type="ECO:0000256" key="1">
    <source>
        <dbReference type="SAM" id="MobiDB-lite"/>
    </source>
</evidence>
<protein>
    <submittedName>
        <fullName evidence="2">Uncharacterized protein</fullName>
    </submittedName>
</protein>
<dbReference type="Proteomes" id="UP001243330">
    <property type="component" value="Unassembled WGS sequence"/>
</dbReference>
<organism evidence="2 3">
    <name type="scientific">Colletotrichum chrysophilum</name>
    <dbReference type="NCBI Taxonomy" id="1836956"/>
    <lineage>
        <taxon>Eukaryota</taxon>
        <taxon>Fungi</taxon>
        <taxon>Dikarya</taxon>
        <taxon>Ascomycota</taxon>
        <taxon>Pezizomycotina</taxon>
        <taxon>Sordariomycetes</taxon>
        <taxon>Hypocreomycetidae</taxon>
        <taxon>Glomerellales</taxon>
        <taxon>Glomerellaceae</taxon>
        <taxon>Colletotrichum</taxon>
        <taxon>Colletotrichum gloeosporioides species complex</taxon>
    </lineage>
</organism>
<proteinExistence type="predicted"/>
<name>A0AAD9ECJ8_9PEZI</name>
<sequence length="80" mass="8303">MSAGKYHLSKSIWKGFKLLARSGTNGQDSTSTNGMSGKRGHAKPTYPALSGLAHADLTSDLSTPSNCENIAANHPSQGMG</sequence>
<evidence type="ECO:0000313" key="2">
    <source>
        <dbReference type="EMBL" id="KAK1843228.1"/>
    </source>
</evidence>
<keyword evidence="3" id="KW-1185">Reference proteome</keyword>